<dbReference type="SMART" id="SM00836">
    <property type="entry name" value="DALR_1"/>
    <property type="match status" value="1"/>
</dbReference>
<comment type="subcellular location">
    <subcellularLocation>
        <location evidence="1 11">Cytoplasm</location>
    </subcellularLocation>
</comment>
<feature type="domain" description="DALR anticodon binding" evidence="13">
    <location>
        <begin position="473"/>
        <end position="594"/>
    </location>
</feature>
<dbReference type="EMBL" id="QJSQ01000003">
    <property type="protein sequence ID" value="PYE26184.1"/>
    <property type="molecule type" value="Genomic_DNA"/>
</dbReference>
<dbReference type="Proteomes" id="UP000247772">
    <property type="component" value="Unassembled WGS sequence"/>
</dbReference>
<dbReference type="InterPro" id="IPR014729">
    <property type="entry name" value="Rossmann-like_a/b/a_fold"/>
</dbReference>
<dbReference type="Gene3D" id="3.40.50.620">
    <property type="entry name" value="HUPs"/>
    <property type="match status" value="1"/>
</dbReference>
<dbReference type="Pfam" id="PF05746">
    <property type="entry name" value="DALR_1"/>
    <property type="match status" value="1"/>
</dbReference>
<proteinExistence type="inferred from homology"/>
<dbReference type="InterPro" id="IPR036695">
    <property type="entry name" value="Arg-tRNA-synth_N_sf"/>
</dbReference>
<evidence type="ECO:0000256" key="9">
    <source>
        <dbReference type="ARBA" id="ARBA00023146"/>
    </source>
</evidence>
<dbReference type="AlphaFoldDB" id="A0A2V4U5L3"/>
<dbReference type="FunFam" id="1.10.730.10:FF:000008">
    <property type="entry name" value="Arginine--tRNA ligase"/>
    <property type="match status" value="1"/>
</dbReference>
<dbReference type="CDD" id="cd07956">
    <property type="entry name" value="Anticodon_Ia_Arg"/>
    <property type="match status" value="1"/>
</dbReference>
<protein>
    <recommendedName>
        <fullName evidence="11">Arginine--tRNA ligase</fullName>
        <ecNumber evidence="11">6.1.1.19</ecNumber>
    </recommendedName>
    <alternativeName>
        <fullName evidence="11">Arginyl-tRNA synthetase</fullName>
        <shortName evidence="11">ArgRS</shortName>
    </alternativeName>
</protein>
<comment type="catalytic activity">
    <reaction evidence="10 11">
        <text>tRNA(Arg) + L-arginine + ATP = L-arginyl-tRNA(Arg) + AMP + diphosphate</text>
        <dbReference type="Rhea" id="RHEA:20301"/>
        <dbReference type="Rhea" id="RHEA-COMP:9658"/>
        <dbReference type="Rhea" id="RHEA-COMP:9673"/>
        <dbReference type="ChEBI" id="CHEBI:30616"/>
        <dbReference type="ChEBI" id="CHEBI:32682"/>
        <dbReference type="ChEBI" id="CHEBI:33019"/>
        <dbReference type="ChEBI" id="CHEBI:78442"/>
        <dbReference type="ChEBI" id="CHEBI:78513"/>
        <dbReference type="ChEBI" id="CHEBI:456215"/>
        <dbReference type="EC" id="6.1.1.19"/>
    </reaction>
</comment>
<dbReference type="InterPro" id="IPR005148">
    <property type="entry name" value="Arg-tRNA-synth_N"/>
</dbReference>
<evidence type="ECO:0000256" key="5">
    <source>
        <dbReference type="ARBA" id="ARBA00022598"/>
    </source>
</evidence>
<dbReference type="Gene3D" id="1.10.730.10">
    <property type="entry name" value="Isoleucyl-tRNA Synthetase, Domain 1"/>
    <property type="match status" value="1"/>
</dbReference>
<reference evidence="15 16" key="1">
    <citation type="submission" date="2018-06" db="EMBL/GenBank/DDBJ databases">
        <title>Genomic Encyclopedia of Type Strains, Phase IV (KMG-V): Genome sequencing to study the core and pangenomes of soil and plant-associated prokaryotes.</title>
        <authorList>
            <person name="Whitman W."/>
        </authorList>
    </citation>
    <scope>NUCLEOTIDE SEQUENCE [LARGE SCALE GENOMIC DNA]</scope>
    <source>
        <strain evidence="15 16">SRCL-318</strain>
    </source>
</reference>
<gene>
    <name evidence="11" type="primary">argS</name>
    <name evidence="15" type="ORF">C7410_103100</name>
</gene>
<dbReference type="Pfam" id="PF03485">
    <property type="entry name" value="Arg_tRNA_synt_N"/>
    <property type="match status" value="1"/>
</dbReference>
<dbReference type="PRINTS" id="PR01038">
    <property type="entry name" value="TRNASYNTHARG"/>
</dbReference>
<accession>A0A2V4U5L3</accession>
<dbReference type="InterPro" id="IPR009080">
    <property type="entry name" value="tRNAsynth_Ia_anticodon-bd"/>
</dbReference>
<feature type="short sequence motif" description="'HIGH' region" evidence="11">
    <location>
        <begin position="139"/>
        <end position="149"/>
    </location>
</feature>
<dbReference type="NCBIfam" id="TIGR00456">
    <property type="entry name" value="argS"/>
    <property type="match status" value="1"/>
</dbReference>
<dbReference type="HAMAP" id="MF_00123">
    <property type="entry name" value="Arg_tRNA_synth"/>
    <property type="match status" value="1"/>
</dbReference>
<dbReference type="InterPro" id="IPR001278">
    <property type="entry name" value="Arg-tRNA-ligase"/>
</dbReference>
<evidence type="ECO:0000256" key="7">
    <source>
        <dbReference type="ARBA" id="ARBA00022840"/>
    </source>
</evidence>
<sequence length="594" mass="64636">MLPAQKHTLETLLAQAVAQVAKATEGASEAAFVVPAITLERPKVAAHGDVACNVAMQLAKPMRANPRQLAQQIVDAVLAQPEAAGLVETAEVAGPGFINLRLTANAKRAVIGAVFEQGEAFGRSQREAGKRVLVEFVSANPTGPLHVGHGRQAALGDAISNVLASQGYDVHREFYYNDAGVQIGNLALSTQARARGFKPGDAEWPEAAYNGEYIADIARDYLAGETVAAKDGEPVTGEKDPENLEAIRRFAVAYLRHEQDLDLQAFGVKFDRYYLESSLYTEGRVEKTVEALVASGQTYEQEGALWLKTTDYGDDKDRVMRKSDGTYTYFLPDVAYHVTKWERGFTKVINIQGSDHHGTIARVRAGLQALGVGIPKGYPDYVLHKMVTVMRDGQEVKISKRAGSYVTVRDLIEWSGGANPGSEVSPDLLDEATIRRGRDAVRFFLISRKADTEFVFDIDLALKENDENPVYYVQYAHARISSILGDWQGKFGGDPAALPKVDLAPLASERALALIAKLGEFPDMLTHAAGELAPHAVAFYLRELAAEFHSFYNAERVLVDDAAERDARVALLAATRRVLANGLAVIGVSAPERM</sequence>
<keyword evidence="5 11" id="KW-0436">Ligase</keyword>
<evidence type="ECO:0000256" key="12">
    <source>
        <dbReference type="RuleBase" id="RU363038"/>
    </source>
</evidence>
<comment type="caution">
    <text evidence="15">The sequence shown here is derived from an EMBL/GenBank/DDBJ whole genome shotgun (WGS) entry which is preliminary data.</text>
</comment>
<dbReference type="SUPFAM" id="SSF55190">
    <property type="entry name" value="Arginyl-tRNA synthetase (ArgRS), N-terminal 'additional' domain"/>
    <property type="match status" value="1"/>
</dbReference>
<evidence type="ECO:0000256" key="8">
    <source>
        <dbReference type="ARBA" id="ARBA00022917"/>
    </source>
</evidence>
<dbReference type="SUPFAM" id="SSF47323">
    <property type="entry name" value="Anticodon-binding domain of a subclass of class I aminoacyl-tRNA synthetases"/>
    <property type="match status" value="1"/>
</dbReference>
<keyword evidence="9 11" id="KW-0030">Aminoacyl-tRNA synthetase</keyword>
<evidence type="ECO:0000256" key="3">
    <source>
        <dbReference type="ARBA" id="ARBA00011245"/>
    </source>
</evidence>
<evidence type="ECO:0000256" key="6">
    <source>
        <dbReference type="ARBA" id="ARBA00022741"/>
    </source>
</evidence>
<dbReference type="SMART" id="SM01016">
    <property type="entry name" value="Arg_tRNA_synt_N"/>
    <property type="match status" value="1"/>
</dbReference>
<evidence type="ECO:0000313" key="15">
    <source>
        <dbReference type="EMBL" id="PYE26184.1"/>
    </source>
</evidence>
<dbReference type="InterPro" id="IPR008909">
    <property type="entry name" value="DALR_anticod-bd"/>
</dbReference>
<dbReference type="PROSITE" id="PS00178">
    <property type="entry name" value="AA_TRNA_LIGASE_I"/>
    <property type="match status" value="1"/>
</dbReference>
<comment type="similarity">
    <text evidence="2 11 12">Belongs to the class-I aminoacyl-tRNA synthetase family.</text>
</comment>
<evidence type="ECO:0000259" key="13">
    <source>
        <dbReference type="SMART" id="SM00836"/>
    </source>
</evidence>
<evidence type="ECO:0000256" key="10">
    <source>
        <dbReference type="ARBA" id="ARBA00049339"/>
    </source>
</evidence>
<dbReference type="Gene3D" id="3.30.1360.70">
    <property type="entry name" value="Arginyl tRNA synthetase N-terminal domain"/>
    <property type="match status" value="1"/>
</dbReference>
<evidence type="ECO:0000256" key="11">
    <source>
        <dbReference type="HAMAP-Rule" id="MF_00123"/>
    </source>
</evidence>
<dbReference type="SUPFAM" id="SSF52374">
    <property type="entry name" value="Nucleotidylyl transferase"/>
    <property type="match status" value="1"/>
</dbReference>
<feature type="domain" description="Arginyl tRNA synthetase N-terminal" evidence="14">
    <location>
        <begin position="7"/>
        <end position="102"/>
    </location>
</feature>
<dbReference type="RefSeq" id="WP_110854436.1">
    <property type="nucleotide sequence ID" value="NZ_QJSQ01000003.1"/>
</dbReference>
<evidence type="ECO:0000313" key="16">
    <source>
        <dbReference type="Proteomes" id="UP000247772"/>
    </source>
</evidence>
<evidence type="ECO:0000256" key="1">
    <source>
        <dbReference type="ARBA" id="ARBA00004496"/>
    </source>
</evidence>
<dbReference type="Pfam" id="PF00750">
    <property type="entry name" value="tRNA-synt_1d"/>
    <property type="match status" value="1"/>
</dbReference>
<dbReference type="InterPro" id="IPR035684">
    <property type="entry name" value="ArgRS_core"/>
</dbReference>
<dbReference type="GO" id="GO:0006420">
    <property type="term" value="P:arginyl-tRNA aminoacylation"/>
    <property type="evidence" value="ECO:0007669"/>
    <property type="project" value="UniProtKB-UniRule"/>
</dbReference>
<evidence type="ECO:0000256" key="2">
    <source>
        <dbReference type="ARBA" id="ARBA00005594"/>
    </source>
</evidence>
<keyword evidence="4 11" id="KW-0963">Cytoplasm</keyword>
<dbReference type="GO" id="GO:0005524">
    <property type="term" value="F:ATP binding"/>
    <property type="evidence" value="ECO:0007669"/>
    <property type="project" value="UniProtKB-UniRule"/>
</dbReference>
<evidence type="ECO:0000259" key="14">
    <source>
        <dbReference type="SMART" id="SM01016"/>
    </source>
</evidence>
<dbReference type="EC" id="6.1.1.19" evidence="11"/>
<dbReference type="FunFam" id="3.40.50.620:FF:000062">
    <property type="entry name" value="Arginine--tRNA ligase"/>
    <property type="match status" value="1"/>
</dbReference>
<organism evidence="15 16">
    <name type="scientific">Paraburkholderia silvatlantica</name>
    <dbReference type="NCBI Taxonomy" id="321895"/>
    <lineage>
        <taxon>Bacteria</taxon>
        <taxon>Pseudomonadati</taxon>
        <taxon>Pseudomonadota</taxon>
        <taxon>Betaproteobacteria</taxon>
        <taxon>Burkholderiales</taxon>
        <taxon>Burkholderiaceae</taxon>
        <taxon>Paraburkholderia</taxon>
    </lineage>
</organism>
<dbReference type="GO" id="GO:0005737">
    <property type="term" value="C:cytoplasm"/>
    <property type="evidence" value="ECO:0007669"/>
    <property type="project" value="UniProtKB-SubCell"/>
</dbReference>
<name>A0A2V4U5L3_9BURK</name>
<keyword evidence="8 11" id="KW-0648">Protein biosynthesis</keyword>
<dbReference type="GO" id="GO:0004814">
    <property type="term" value="F:arginine-tRNA ligase activity"/>
    <property type="evidence" value="ECO:0007669"/>
    <property type="project" value="UniProtKB-UniRule"/>
</dbReference>
<keyword evidence="6 11" id="KW-0547">Nucleotide-binding</keyword>
<dbReference type="OrthoDB" id="9803211at2"/>
<dbReference type="InterPro" id="IPR001412">
    <property type="entry name" value="aa-tRNA-synth_I_CS"/>
</dbReference>
<dbReference type="PANTHER" id="PTHR11956:SF5">
    <property type="entry name" value="ARGININE--TRNA LIGASE, CYTOPLASMIC"/>
    <property type="match status" value="1"/>
</dbReference>
<dbReference type="PANTHER" id="PTHR11956">
    <property type="entry name" value="ARGINYL-TRNA SYNTHETASE"/>
    <property type="match status" value="1"/>
</dbReference>
<keyword evidence="7 11" id="KW-0067">ATP-binding</keyword>
<dbReference type="CDD" id="cd00671">
    <property type="entry name" value="ArgRS_core"/>
    <property type="match status" value="1"/>
</dbReference>
<comment type="subunit">
    <text evidence="3 11">Monomer.</text>
</comment>
<evidence type="ECO:0000256" key="4">
    <source>
        <dbReference type="ARBA" id="ARBA00022490"/>
    </source>
</evidence>